<dbReference type="SUPFAM" id="SSF54506">
    <property type="entry name" value="Diaminopimelate epimerase-like"/>
    <property type="match status" value="1"/>
</dbReference>
<dbReference type="PANTHER" id="PTHR13774:SF32">
    <property type="entry name" value="ANTISENSE-ENHANCING SEQUENCE 1"/>
    <property type="match status" value="1"/>
</dbReference>
<reference evidence="2" key="1">
    <citation type="journal article" date="2019" name="Int. J. Syst. Evol. Microbiol.">
        <title>The Global Catalogue of Microorganisms (GCM) 10K type strain sequencing project: providing services to taxonomists for standard genome sequencing and annotation.</title>
        <authorList>
            <consortium name="The Broad Institute Genomics Platform"/>
            <consortium name="The Broad Institute Genome Sequencing Center for Infectious Disease"/>
            <person name="Wu L."/>
            <person name="Ma J."/>
        </authorList>
    </citation>
    <scope>NUCLEOTIDE SEQUENCE [LARGE SCALE GENOMIC DNA]</scope>
    <source>
        <strain evidence="2">CCUG 57508</strain>
    </source>
</reference>
<dbReference type="RefSeq" id="WP_386051716.1">
    <property type="nucleotide sequence ID" value="NZ_JBHTKH010000003.1"/>
</dbReference>
<dbReference type="NCBIfam" id="TIGR00654">
    <property type="entry name" value="PhzF_family"/>
    <property type="match status" value="1"/>
</dbReference>
<dbReference type="InterPro" id="IPR003719">
    <property type="entry name" value="Phenazine_PhzF-like"/>
</dbReference>
<comment type="caution">
    <text evidence="1">The sequence shown here is derived from an EMBL/GenBank/DDBJ whole genome shotgun (WGS) entry which is preliminary data.</text>
</comment>
<dbReference type="Proteomes" id="UP001597046">
    <property type="component" value="Unassembled WGS sequence"/>
</dbReference>
<keyword evidence="2" id="KW-1185">Reference proteome</keyword>
<dbReference type="PIRSF" id="PIRSF016184">
    <property type="entry name" value="PhzC_PhzF"/>
    <property type="match status" value="1"/>
</dbReference>
<sequence>MELPFRIVNVFGIEGNPFSGNALGVFEEASGLDDAEMQAWARQFNLSEVTFVDDDPTTAAAGPPTRAAVRIFTATYEMPFAGHPTLGTAEVVADRAAARAGVPVDEVLLTMPAGEIPVRRTSDGWQLRANPPQHREASAVPQQVAAALGVPVGALVDGATQWVSCGAESLVVQVDDLEALRAAAPDPALMLEHLAMPERPPHVYLWAWTGADTVEARMFAAAGTTLEEDPATGSACSNLGGWFVAQGRTGFEVVVSQGAQTGRPSRLVLTVDPDATIRVAGRVAGVGSGTVSRG</sequence>
<dbReference type="PANTHER" id="PTHR13774">
    <property type="entry name" value="PHENAZINE BIOSYNTHESIS PROTEIN"/>
    <property type="match status" value="1"/>
</dbReference>
<accession>A0ABW3MUY6</accession>
<organism evidence="1 2">
    <name type="scientific">Terrabacter terrigena</name>
    <dbReference type="NCBI Taxonomy" id="574718"/>
    <lineage>
        <taxon>Bacteria</taxon>
        <taxon>Bacillati</taxon>
        <taxon>Actinomycetota</taxon>
        <taxon>Actinomycetes</taxon>
        <taxon>Micrococcales</taxon>
        <taxon>Intrasporangiaceae</taxon>
        <taxon>Terrabacter</taxon>
    </lineage>
</organism>
<evidence type="ECO:0000313" key="1">
    <source>
        <dbReference type="EMBL" id="MFD1053878.1"/>
    </source>
</evidence>
<name>A0ABW3MUY6_9MICO</name>
<dbReference type="EMBL" id="JBHTKH010000003">
    <property type="protein sequence ID" value="MFD1053878.1"/>
    <property type="molecule type" value="Genomic_DNA"/>
</dbReference>
<evidence type="ECO:0000313" key="2">
    <source>
        <dbReference type="Proteomes" id="UP001597046"/>
    </source>
</evidence>
<dbReference type="Gene3D" id="3.10.310.10">
    <property type="entry name" value="Diaminopimelate Epimerase, Chain A, domain 1"/>
    <property type="match status" value="2"/>
</dbReference>
<protein>
    <submittedName>
        <fullName evidence="1">PhzF family phenazine biosynthesis protein</fullName>
    </submittedName>
</protein>
<dbReference type="Pfam" id="PF02567">
    <property type="entry name" value="PhzC-PhzF"/>
    <property type="match status" value="1"/>
</dbReference>
<gene>
    <name evidence="1" type="ORF">ACFQ2V_06115</name>
</gene>
<proteinExistence type="predicted"/>